<evidence type="ECO:0008006" key="4">
    <source>
        <dbReference type="Google" id="ProtNLM"/>
    </source>
</evidence>
<reference evidence="2" key="1">
    <citation type="submission" date="2020-11" db="EMBL/GenBank/DDBJ databases">
        <authorList>
            <consortium name="DOE Joint Genome Institute"/>
            <person name="Ahrendt S."/>
            <person name="Riley R."/>
            <person name="Andreopoulos W."/>
            <person name="Labutti K."/>
            <person name="Pangilinan J."/>
            <person name="Ruiz-Duenas F.J."/>
            <person name="Barrasa J.M."/>
            <person name="Sanchez-Garcia M."/>
            <person name="Camarero S."/>
            <person name="Miyauchi S."/>
            <person name="Serrano A."/>
            <person name="Linde D."/>
            <person name="Babiker R."/>
            <person name="Drula E."/>
            <person name="Ayuso-Fernandez I."/>
            <person name="Pacheco R."/>
            <person name="Padilla G."/>
            <person name="Ferreira P."/>
            <person name="Barriuso J."/>
            <person name="Kellner H."/>
            <person name="Castanera R."/>
            <person name="Alfaro M."/>
            <person name="Ramirez L."/>
            <person name="Pisabarro A.G."/>
            <person name="Kuo A."/>
            <person name="Tritt A."/>
            <person name="Lipzen A."/>
            <person name="He G."/>
            <person name="Yan M."/>
            <person name="Ng V."/>
            <person name="Cullen D."/>
            <person name="Martin F."/>
            <person name="Rosso M.-N."/>
            <person name="Henrissat B."/>
            <person name="Hibbett D."/>
            <person name="Martinez A.T."/>
            <person name="Grigoriev I.V."/>
        </authorList>
    </citation>
    <scope>NUCLEOTIDE SEQUENCE</scope>
    <source>
        <strain evidence="2">AH 40177</strain>
    </source>
</reference>
<feature type="region of interest" description="Disordered" evidence="1">
    <location>
        <begin position="56"/>
        <end position="142"/>
    </location>
</feature>
<keyword evidence="3" id="KW-1185">Reference proteome</keyword>
<dbReference type="EMBL" id="JADNRY010000222">
    <property type="protein sequence ID" value="KAF9060892.1"/>
    <property type="molecule type" value="Genomic_DNA"/>
</dbReference>
<organism evidence="2 3">
    <name type="scientific">Rhodocollybia butyracea</name>
    <dbReference type="NCBI Taxonomy" id="206335"/>
    <lineage>
        <taxon>Eukaryota</taxon>
        <taxon>Fungi</taxon>
        <taxon>Dikarya</taxon>
        <taxon>Basidiomycota</taxon>
        <taxon>Agaricomycotina</taxon>
        <taxon>Agaricomycetes</taxon>
        <taxon>Agaricomycetidae</taxon>
        <taxon>Agaricales</taxon>
        <taxon>Marasmiineae</taxon>
        <taxon>Omphalotaceae</taxon>
        <taxon>Rhodocollybia</taxon>
    </lineage>
</organism>
<protein>
    <recommendedName>
        <fullName evidence="4">CCHC-type domain-containing protein</fullName>
    </recommendedName>
</protein>
<dbReference type="AlphaFoldDB" id="A0A9P5PCY1"/>
<sequence length="287" mass="31307">KELAGMGVKLEEDSYQTMIRHACGPAYRDFFESIIQAFEIAKKSLTSTYMIDKVQQKADEKDLEKEEDLADSALAAAKAGPSKGGHGQDCRGNQQGGNKGDRPKCKNCGRTSHDKSKCWSPGGGAEGQGPYQKGKSKKGKSTKTAAVVASGDDTGDDDFGDFRFVVDTEFESDSDLRASSDFSSSDALAAANITHNSEIVDTGASRHFSPILLRFRNLVRLSPKPITTADGHSFTATAKRRLLYIPPYGIWKETYSRYAPKHLLLSYSGIHVNISQLFGPSWILTHC</sequence>
<dbReference type="Proteomes" id="UP000772434">
    <property type="component" value="Unassembled WGS sequence"/>
</dbReference>
<feature type="non-terminal residue" evidence="2">
    <location>
        <position position="1"/>
    </location>
</feature>
<evidence type="ECO:0000256" key="1">
    <source>
        <dbReference type="SAM" id="MobiDB-lite"/>
    </source>
</evidence>
<name>A0A9P5PCY1_9AGAR</name>
<accession>A0A9P5PCY1</accession>
<comment type="caution">
    <text evidence="2">The sequence shown here is derived from an EMBL/GenBank/DDBJ whole genome shotgun (WGS) entry which is preliminary data.</text>
</comment>
<proteinExistence type="predicted"/>
<evidence type="ECO:0000313" key="2">
    <source>
        <dbReference type="EMBL" id="KAF9060892.1"/>
    </source>
</evidence>
<dbReference type="OrthoDB" id="3015170at2759"/>
<evidence type="ECO:0000313" key="3">
    <source>
        <dbReference type="Proteomes" id="UP000772434"/>
    </source>
</evidence>
<gene>
    <name evidence="2" type="ORF">BDP27DRAFT_1236008</name>
</gene>